<comment type="similarity">
    <text evidence="3">Belongs to the Nudix hydrolase family. NudK subfamily.</text>
</comment>
<dbReference type="Proteomes" id="UP000426027">
    <property type="component" value="Chromosome"/>
</dbReference>
<protein>
    <recommendedName>
        <fullName evidence="4">GDP-mannose pyrophosphatase</fullName>
    </recommendedName>
    <alternativeName>
        <fullName evidence="6">GDP-mannose hydrolase</fullName>
    </alternativeName>
    <alternativeName>
        <fullName evidence="7">GDPMK</fullName>
    </alternativeName>
</protein>
<dbReference type="GO" id="GO:0019693">
    <property type="term" value="P:ribose phosphate metabolic process"/>
    <property type="evidence" value="ECO:0007669"/>
    <property type="project" value="TreeGrafter"/>
</dbReference>
<gene>
    <name evidence="9" type="ORF">GLV81_10640</name>
</gene>
<evidence type="ECO:0000256" key="2">
    <source>
        <dbReference type="ARBA" id="ARBA00001946"/>
    </source>
</evidence>
<evidence type="ECO:0000256" key="1">
    <source>
        <dbReference type="ARBA" id="ARBA00000847"/>
    </source>
</evidence>
<dbReference type="PANTHER" id="PTHR11839:SF18">
    <property type="entry name" value="NUDIX HYDROLASE DOMAIN-CONTAINING PROTEIN"/>
    <property type="match status" value="1"/>
</dbReference>
<evidence type="ECO:0000256" key="3">
    <source>
        <dbReference type="ARBA" id="ARBA00007275"/>
    </source>
</evidence>
<dbReference type="InterPro" id="IPR015797">
    <property type="entry name" value="NUDIX_hydrolase-like_dom_sf"/>
</dbReference>
<dbReference type="PROSITE" id="PS51462">
    <property type="entry name" value="NUDIX"/>
    <property type="match status" value="1"/>
</dbReference>
<dbReference type="Gene3D" id="3.90.79.10">
    <property type="entry name" value="Nucleoside Triphosphate Pyrophosphohydrolase"/>
    <property type="match status" value="1"/>
</dbReference>
<feature type="domain" description="Nudix hydrolase" evidence="8">
    <location>
        <begin position="43"/>
        <end position="173"/>
    </location>
</feature>
<dbReference type="AlphaFoldDB" id="A0A6I6GDT1"/>
<evidence type="ECO:0000256" key="6">
    <source>
        <dbReference type="ARBA" id="ARBA00032162"/>
    </source>
</evidence>
<evidence type="ECO:0000256" key="4">
    <source>
        <dbReference type="ARBA" id="ARBA00016377"/>
    </source>
</evidence>
<evidence type="ECO:0000313" key="9">
    <source>
        <dbReference type="EMBL" id="QGW28500.1"/>
    </source>
</evidence>
<dbReference type="GO" id="GO:0016787">
    <property type="term" value="F:hydrolase activity"/>
    <property type="evidence" value="ECO:0007669"/>
    <property type="project" value="UniProtKB-KW"/>
</dbReference>
<evidence type="ECO:0000313" key="10">
    <source>
        <dbReference type="Proteomes" id="UP000426027"/>
    </source>
</evidence>
<keyword evidence="5" id="KW-0378">Hydrolase</keyword>
<dbReference type="CDD" id="cd03424">
    <property type="entry name" value="NUDIX_ADPRase_Nudt5_UGPPase_Nudt14"/>
    <property type="match status" value="1"/>
</dbReference>
<dbReference type="Pfam" id="PF00293">
    <property type="entry name" value="NUDIX"/>
    <property type="match status" value="1"/>
</dbReference>
<dbReference type="EMBL" id="CP046566">
    <property type="protein sequence ID" value="QGW28500.1"/>
    <property type="molecule type" value="Genomic_DNA"/>
</dbReference>
<evidence type="ECO:0000256" key="7">
    <source>
        <dbReference type="ARBA" id="ARBA00032272"/>
    </source>
</evidence>
<dbReference type="SUPFAM" id="SSF55811">
    <property type="entry name" value="Nudix"/>
    <property type="match status" value="1"/>
</dbReference>
<proteinExistence type="inferred from homology"/>
<dbReference type="PANTHER" id="PTHR11839">
    <property type="entry name" value="UDP/ADP-SUGAR PYROPHOSPHATASE"/>
    <property type="match status" value="1"/>
</dbReference>
<keyword evidence="10" id="KW-1185">Reference proteome</keyword>
<evidence type="ECO:0000259" key="8">
    <source>
        <dbReference type="PROSITE" id="PS51462"/>
    </source>
</evidence>
<sequence length="184" mass="21022">MSNLKPWQHISSRYLHEEKWFKFRADQVRKGNGETMEPYYVLEYSNWVNVLPVTTDGKVILVRQYRYALGTFSLELPGGIMDAHETNPLEAARRELLEETGYSCTEIIQTGIVATNPATQNNRLFCYLATGCTPTHNISLDENEELEVLLVTVDELLQLLRNNEIIQSLHVSSIFYGLQALGKI</sequence>
<reference evidence="9 10" key="1">
    <citation type="submission" date="2019-11" db="EMBL/GenBank/DDBJ databases">
        <authorList>
            <person name="Im W.T."/>
        </authorList>
    </citation>
    <scope>NUCLEOTIDE SEQUENCE [LARGE SCALE GENOMIC DNA]</scope>
    <source>
        <strain evidence="9 10">SB-02</strain>
    </source>
</reference>
<organism evidence="9 10">
    <name type="scientific">Phnomibacter ginsenosidimutans</name>
    <dbReference type="NCBI Taxonomy" id="2676868"/>
    <lineage>
        <taxon>Bacteria</taxon>
        <taxon>Pseudomonadati</taxon>
        <taxon>Bacteroidota</taxon>
        <taxon>Chitinophagia</taxon>
        <taxon>Chitinophagales</taxon>
        <taxon>Chitinophagaceae</taxon>
        <taxon>Phnomibacter</taxon>
    </lineage>
</organism>
<name>A0A6I6GDT1_9BACT</name>
<dbReference type="GO" id="GO:0006753">
    <property type="term" value="P:nucleoside phosphate metabolic process"/>
    <property type="evidence" value="ECO:0007669"/>
    <property type="project" value="TreeGrafter"/>
</dbReference>
<comment type="catalytic activity">
    <reaction evidence="1">
        <text>GDP-alpha-D-mannose + H2O = alpha-D-mannose 1-phosphate + GMP + 2 H(+)</text>
        <dbReference type="Rhea" id="RHEA:27978"/>
        <dbReference type="ChEBI" id="CHEBI:15377"/>
        <dbReference type="ChEBI" id="CHEBI:15378"/>
        <dbReference type="ChEBI" id="CHEBI:57527"/>
        <dbReference type="ChEBI" id="CHEBI:58115"/>
        <dbReference type="ChEBI" id="CHEBI:58409"/>
    </reaction>
</comment>
<comment type="cofactor">
    <cofactor evidence="2">
        <name>Mg(2+)</name>
        <dbReference type="ChEBI" id="CHEBI:18420"/>
    </cofactor>
</comment>
<evidence type="ECO:0000256" key="5">
    <source>
        <dbReference type="ARBA" id="ARBA00022801"/>
    </source>
</evidence>
<dbReference type="KEGG" id="fls:GLV81_10640"/>
<accession>A0A6I6GDT1</accession>
<dbReference type="InterPro" id="IPR000086">
    <property type="entry name" value="NUDIX_hydrolase_dom"/>
</dbReference>
<dbReference type="RefSeq" id="WP_157478853.1">
    <property type="nucleotide sequence ID" value="NZ_CP046566.1"/>
</dbReference>